<evidence type="ECO:0000256" key="6">
    <source>
        <dbReference type="RuleBase" id="RU003693"/>
    </source>
</evidence>
<dbReference type="Pfam" id="PF00155">
    <property type="entry name" value="Aminotran_1_2"/>
    <property type="match status" value="1"/>
</dbReference>
<organism evidence="9 10">
    <name type="scientific">Pelagicoccus mobilis</name>
    <dbReference type="NCBI Taxonomy" id="415221"/>
    <lineage>
        <taxon>Bacteria</taxon>
        <taxon>Pseudomonadati</taxon>
        <taxon>Verrucomicrobiota</taxon>
        <taxon>Opitutia</taxon>
        <taxon>Puniceicoccales</taxon>
        <taxon>Pelagicoccaceae</taxon>
        <taxon>Pelagicoccus</taxon>
    </lineage>
</organism>
<dbReference type="CDD" id="cd00609">
    <property type="entry name" value="AAT_like"/>
    <property type="match status" value="1"/>
</dbReference>
<dbReference type="SUPFAM" id="SSF53383">
    <property type="entry name" value="PLP-dependent transferases"/>
    <property type="match status" value="1"/>
</dbReference>
<evidence type="ECO:0000256" key="1">
    <source>
        <dbReference type="ARBA" id="ARBA00001933"/>
    </source>
</evidence>
<sequence>MKKMSNPVARRMRSWMLPAAFASSFFLGSVHAEPGPTLENSPTRLSSNENAFGYTPRAKEAMIEALDGGGYYNRNNVTELIELCAAKEGVPKDYILTTAGSGPLLMMTALAYAEPGANVVTTEMGYTQLVRKFEARGGDVKYAALGEDMGYDFKALGAAIDENTKIVYICNPNNPTGVSADPVELKKFVLSVPQDILVFVDEAYLELTSGNFALATCAPLTKVRKNLIITRTFSKGYGMAGLRIGYGVAQPEVLKKIGVFHMGSPSYLSAIAACEAIKDETHLAYNIKSYQDIRKSVCSAFDDMGVTYAQPDGAFVYFHTGIDQQLLRNAMERQGILISGSRVSGAPVEKYAGWARVSIGTQSQMDRFLGVLGGLMAEL</sequence>
<dbReference type="EMBL" id="JAENIL010000013">
    <property type="protein sequence ID" value="MBK1876966.1"/>
    <property type="molecule type" value="Genomic_DNA"/>
</dbReference>
<dbReference type="InterPro" id="IPR015421">
    <property type="entry name" value="PyrdxlP-dep_Trfase_major"/>
</dbReference>
<dbReference type="InterPro" id="IPR050106">
    <property type="entry name" value="HistidinolP_aminotransfase"/>
</dbReference>
<dbReference type="Proteomes" id="UP000617628">
    <property type="component" value="Unassembled WGS sequence"/>
</dbReference>
<keyword evidence="7" id="KW-0732">Signal</keyword>
<gene>
    <name evidence="9" type="ORF">JIN87_08810</name>
</gene>
<dbReference type="AlphaFoldDB" id="A0A934VKR5"/>
<dbReference type="InterPro" id="IPR015422">
    <property type="entry name" value="PyrdxlP-dep_Trfase_small"/>
</dbReference>
<evidence type="ECO:0000256" key="2">
    <source>
        <dbReference type="ARBA" id="ARBA00007970"/>
    </source>
</evidence>
<evidence type="ECO:0000256" key="3">
    <source>
        <dbReference type="ARBA" id="ARBA00022576"/>
    </source>
</evidence>
<keyword evidence="4" id="KW-0808">Transferase</keyword>
<evidence type="ECO:0000256" key="4">
    <source>
        <dbReference type="ARBA" id="ARBA00022679"/>
    </source>
</evidence>
<protein>
    <submittedName>
        <fullName evidence="9">Histidinol-phosphate aminotransferase family protein</fullName>
    </submittedName>
</protein>
<name>A0A934VKR5_9BACT</name>
<keyword evidence="3 9" id="KW-0032">Aminotransferase</keyword>
<dbReference type="InterPro" id="IPR004839">
    <property type="entry name" value="Aminotransferase_I/II_large"/>
</dbReference>
<dbReference type="InterPro" id="IPR015424">
    <property type="entry name" value="PyrdxlP-dep_Trfase"/>
</dbReference>
<comment type="similarity">
    <text evidence="2">Belongs to the class-II pyridoxal-phosphate-dependent aminotransferase family. Histidinol-phosphate aminotransferase subfamily.</text>
</comment>
<evidence type="ECO:0000256" key="5">
    <source>
        <dbReference type="ARBA" id="ARBA00022898"/>
    </source>
</evidence>
<feature type="chain" id="PRO_5037578280" evidence="7">
    <location>
        <begin position="33"/>
        <end position="379"/>
    </location>
</feature>
<dbReference type="RefSeq" id="WP_200355182.1">
    <property type="nucleotide sequence ID" value="NZ_JAENIL010000013.1"/>
</dbReference>
<dbReference type="GO" id="GO:0030170">
    <property type="term" value="F:pyridoxal phosphate binding"/>
    <property type="evidence" value="ECO:0007669"/>
    <property type="project" value="InterPro"/>
</dbReference>
<evidence type="ECO:0000313" key="9">
    <source>
        <dbReference type="EMBL" id="MBK1876966.1"/>
    </source>
</evidence>
<dbReference type="GO" id="GO:0008483">
    <property type="term" value="F:transaminase activity"/>
    <property type="evidence" value="ECO:0007669"/>
    <property type="project" value="UniProtKB-KW"/>
</dbReference>
<dbReference type="PROSITE" id="PS00599">
    <property type="entry name" value="AA_TRANSFER_CLASS_2"/>
    <property type="match status" value="1"/>
</dbReference>
<evidence type="ECO:0000259" key="8">
    <source>
        <dbReference type="Pfam" id="PF00155"/>
    </source>
</evidence>
<dbReference type="PANTHER" id="PTHR43643:SF3">
    <property type="entry name" value="HISTIDINOL-PHOSPHATE AMINOTRANSFERASE"/>
    <property type="match status" value="1"/>
</dbReference>
<dbReference type="Gene3D" id="3.40.640.10">
    <property type="entry name" value="Type I PLP-dependent aspartate aminotransferase-like (Major domain)"/>
    <property type="match status" value="1"/>
</dbReference>
<reference evidence="9" key="1">
    <citation type="submission" date="2021-01" db="EMBL/GenBank/DDBJ databases">
        <title>Modified the classification status of verrucomicrobia.</title>
        <authorList>
            <person name="Feng X."/>
        </authorList>
    </citation>
    <scope>NUCLEOTIDE SEQUENCE</scope>
    <source>
        <strain evidence="9">KCTC 13126</strain>
    </source>
</reference>
<keyword evidence="5 6" id="KW-0663">Pyridoxal phosphate</keyword>
<proteinExistence type="inferred from homology"/>
<evidence type="ECO:0000256" key="7">
    <source>
        <dbReference type="SAM" id="SignalP"/>
    </source>
</evidence>
<comment type="caution">
    <text evidence="9">The sequence shown here is derived from an EMBL/GenBank/DDBJ whole genome shotgun (WGS) entry which is preliminary data.</text>
</comment>
<dbReference type="PANTHER" id="PTHR43643">
    <property type="entry name" value="HISTIDINOL-PHOSPHATE AMINOTRANSFERASE 2"/>
    <property type="match status" value="1"/>
</dbReference>
<dbReference type="InterPro" id="IPR001917">
    <property type="entry name" value="Aminotrans_II_pyridoxalP_BS"/>
</dbReference>
<dbReference type="Gene3D" id="3.90.1150.10">
    <property type="entry name" value="Aspartate Aminotransferase, domain 1"/>
    <property type="match status" value="1"/>
</dbReference>
<comment type="cofactor">
    <cofactor evidence="1 6">
        <name>pyridoxal 5'-phosphate</name>
        <dbReference type="ChEBI" id="CHEBI:597326"/>
    </cofactor>
</comment>
<evidence type="ECO:0000313" key="10">
    <source>
        <dbReference type="Proteomes" id="UP000617628"/>
    </source>
</evidence>
<keyword evidence="10" id="KW-1185">Reference proteome</keyword>
<accession>A0A934VKR5</accession>
<feature type="signal peptide" evidence="7">
    <location>
        <begin position="1"/>
        <end position="32"/>
    </location>
</feature>
<feature type="domain" description="Aminotransferase class I/classII large" evidence="8">
    <location>
        <begin position="44"/>
        <end position="371"/>
    </location>
</feature>